<evidence type="ECO:0000256" key="4">
    <source>
        <dbReference type="SAM" id="MobiDB-lite"/>
    </source>
</evidence>
<keyword evidence="3" id="KW-0274">FAD</keyword>
<name>A0A2T0JUU3_9ACTN</name>
<proteinExistence type="predicted"/>
<dbReference type="PANTHER" id="PTHR43004">
    <property type="entry name" value="TRK SYSTEM POTASSIUM UPTAKE PROTEIN"/>
    <property type="match status" value="1"/>
</dbReference>
<dbReference type="PRINTS" id="PR00420">
    <property type="entry name" value="RNGMNOXGNASE"/>
</dbReference>
<dbReference type="RefSeq" id="WP_239166695.1">
    <property type="nucleotide sequence ID" value="NZ_BOMO01000127.1"/>
</dbReference>
<dbReference type="GO" id="GO:0071949">
    <property type="term" value="F:FAD binding"/>
    <property type="evidence" value="ECO:0007669"/>
    <property type="project" value="InterPro"/>
</dbReference>
<evidence type="ECO:0000256" key="3">
    <source>
        <dbReference type="ARBA" id="ARBA00022827"/>
    </source>
</evidence>
<organism evidence="6 7">
    <name type="scientific">Actinoplanes italicus</name>
    <dbReference type="NCBI Taxonomy" id="113567"/>
    <lineage>
        <taxon>Bacteria</taxon>
        <taxon>Bacillati</taxon>
        <taxon>Actinomycetota</taxon>
        <taxon>Actinomycetes</taxon>
        <taxon>Micromonosporales</taxon>
        <taxon>Micromonosporaceae</taxon>
        <taxon>Actinoplanes</taxon>
    </lineage>
</organism>
<feature type="domain" description="FAD-binding" evidence="5">
    <location>
        <begin position="7"/>
        <end position="353"/>
    </location>
</feature>
<comment type="cofactor">
    <cofactor evidence="1">
        <name>FAD</name>
        <dbReference type="ChEBI" id="CHEBI:57692"/>
    </cofactor>
</comment>
<dbReference type="GO" id="GO:0016709">
    <property type="term" value="F:oxidoreductase activity, acting on paired donors, with incorporation or reduction of molecular oxygen, NAD(P)H as one donor, and incorporation of one atom of oxygen"/>
    <property type="evidence" value="ECO:0007669"/>
    <property type="project" value="UniProtKB-ARBA"/>
</dbReference>
<comment type="caution">
    <text evidence="6">The sequence shown here is derived from an EMBL/GenBank/DDBJ whole genome shotgun (WGS) entry which is preliminary data.</text>
</comment>
<dbReference type="Gene3D" id="3.40.30.120">
    <property type="match status" value="1"/>
</dbReference>
<dbReference type="EMBL" id="PVMZ01000031">
    <property type="protein sequence ID" value="PRX11426.1"/>
    <property type="molecule type" value="Genomic_DNA"/>
</dbReference>
<dbReference type="SUPFAM" id="SSF51905">
    <property type="entry name" value="FAD/NAD(P)-binding domain"/>
    <property type="match status" value="1"/>
</dbReference>
<dbReference type="InterPro" id="IPR036188">
    <property type="entry name" value="FAD/NAD-bd_sf"/>
</dbReference>
<sequence>MPTPALRTPVLLAGAGVAGSLTALELAHHGVPSIVVERAGGPPRFPDPVLISGRGMELLRRLGLSRELRADGVDPSCPFDILWGRETTRPPVLAWRLPSVVELLDSYAVADDGTAPVEPYLMISGPDLIIRLRRALHAHPLIDLRTRWTLTDVRADAAGVTATVIDGEAGARHVIEAAFLAGCDGADSTVRRCAGLVMDELAPPAPHFTVFFRSPALAALWPNPAALITAEATVMAGHDGDMCVAHLPVVAEEQTGLGDPAALLRRRLGLADDPPEIVAVAQRAGTQSLAPVYRRGRVFLAGRAAHQMATPADDMDTCIGDAVDLGWRLAAAVHGWAGEQLLAGYQTERRQQALLDREMARRAKQTRRRFQRLVESGANQQVMAEALRQEAPQLDPDRTGPAESTGTPGFRPPAFRLAGGDHFFDRLGPQFTLADRTAEQDGWPLVTAARARGVPVRHLTMAGVPVPEAWSGRLVLIRPDQRIAWCADELPADCDAVLDEVTGSRQRLYENT</sequence>
<evidence type="ECO:0000313" key="7">
    <source>
        <dbReference type="Proteomes" id="UP000239415"/>
    </source>
</evidence>
<evidence type="ECO:0000256" key="2">
    <source>
        <dbReference type="ARBA" id="ARBA00022630"/>
    </source>
</evidence>
<evidence type="ECO:0000256" key="1">
    <source>
        <dbReference type="ARBA" id="ARBA00001974"/>
    </source>
</evidence>
<dbReference type="Proteomes" id="UP000239415">
    <property type="component" value="Unassembled WGS sequence"/>
</dbReference>
<dbReference type="InterPro" id="IPR002938">
    <property type="entry name" value="FAD-bd"/>
</dbReference>
<gene>
    <name evidence="6" type="ORF">CLV67_1312</name>
</gene>
<dbReference type="Gene3D" id="3.30.9.10">
    <property type="entry name" value="D-Amino Acid Oxidase, subunit A, domain 2"/>
    <property type="match status" value="1"/>
</dbReference>
<dbReference type="Gene3D" id="3.50.50.60">
    <property type="entry name" value="FAD/NAD(P)-binding domain"/>
    <property type="match status" value="1"/>
</dbReference>
<dbReference type="AlphaFoldDB" id="A0A2T0JUU3"/>
<evidence type="ECO:0000259" key="5">
    <source>
        <dbReference type="Pfam" id="PF01494"/>
    </source>
</evidence>
<dbReference type="InterPro" id="IPR050641">
    <property type="entry name" value="RIFMO-like"/>
</dbReference>
<reference evidence="6 7" key="1">
    <citation type="submission" date="2018-03" db="EMBL/GenBank/DDBJ databases">
        <title>Genomic Encyclopedia of Archaeal and Bacterial Type Strains, Phase II (KMG-II): from individual species to whole genera.</title>
        <authorList>
            <person name="Goeker M."/>
        </authorList>
    </citation>
    <scope>NUCLEOTIDE SEQUENCE [LARGE SCALE GENOMIC DNA]</scope>
    <source>
        <strain evidence="6 7">DSM 43146</strain>
    </source>
</reference>
<keyword evidence="2" id="KW-0285">Flavoprotein</keyword>
<dbReference type="Pfam" id="PF01494">
    <property type="entry name" value="FAD_binding_3"/>
    <property type="match status" value="1"/>
</dbReference>
<dbReference type="PANTHER" id="PTHR43004:SF19">
    <property type="entry name" value="BINDING MONOOXYGENASE, PUTATIVE (JCVI)-RELATED"/>
    <property type="match status" value="1"/>
</dbReference>
<keyword evidence="7" id="KW-1185">Reference proteome</keyword>
<feature type="region of interest" description="Disordered" evidence="4">
    <location>
        <begin position="390"/>
        <end position="412"/>
    </location>
</feature>
<evidence type="ECO:0000313" key="6">
    <source>
        <dbReference type="EMBL" id="PRX11426.1"/>
    </source>
</evidence>
<accession>A0A2T0JUU3</accession>
<protein>
    <submittedName>
        <fullName evidence="6">2-polyprenyl-6-methoxyphenol hydroxylase-like FAD-dependent oxidoreductase</fullName>
    </submittedName>
</protein>